<organism evidence="2">
    <name type="scientific">Lepeophtheirus salmonis</name>
    <name type="common">Salmon louse</name>
    <name type="synonym">Caligus salmonis</name>
    <dbReference type="NCBI Taxonomy" id="72036"/>
    <lineage>
        <taxon>Eukaryota</taxon>
        <taxon>Metazoa</taxon>
        <taxon>Ecdysozoa</taxon>
        <taxon>Arthropoda</taxon>
        <taxon>Crustacea</taxon>
        <taxon>Multicrustacea</taxon>
        <taxon>Hexanauplia</taxon>
        <taxon>Copepoda</taxon>
        <taxon>Siphonostomatoida</taxon>
        <taxon>Caligidae</taxon>
        <taxon>Lepeophtheirus</taxon>
    </lineage>
</organism>
<reference evidence="2" key="1">
    <citation type="submission" date="2014-05" db="EMBL/GenBank/DDBJ databases">
        <authorList>
            <person name="Chronopoulou M."/>
        </authorList>
    </citation>
    <scope>NUCLEOTIDE SEQUENCE</scope>
    <source>
        <tissue evidence="2">Whole organism</tissue>
    </source>
</reference>
<protein>
    <submittedName>
        <fullName evidence="2">Uncharacterized protein</fullName>
    </submittedName>
</protein>
<dbReference type="EMBL" id="HACA01016101">
    <property type="protein sequence ID" value="CDW33462.1"/>
    <property type="molecule type" value="Transcribed_RNA"/>
</dbReference>
<proteinExistence type="predicted"/>
<accession>A0A0K2U6B6</accession>
<feature type="compositionally biased region" description="Basic and acidic residues" evidence="1">
    <location>
        <begin position="19"/>
        <end position="42"/>
    </location>
</feature>
<feature type="compositionally biased region" description="Basic and acidic residues" evidence="1">
    <location>
        <begin position="1"/>
        <end position="12"/>
    </location>
</feature>
<sequence length="42" mass="5048">MNDPSIKGDEIRRMRHKEARSLQHEDEERIRRGFEMKIAHSG</sequence>
<name>A0A0K2U6B6_LEPSM</name>
<dbReference type="AlphaFoldDB" id="A0A0K2U6B6"/>
<evidence type="ECO:0000313" key="2">
    <source>
        <dbReference type="EMBL" id="CDW33462.1"/>
    </source>
</evidence>
<feature type="region of interest" description="Disordered" evidence="1">
    <location>
        <begin position="1"/>
        <end position="42"/>
    </location>
</feature>
<evidence type="ECO:0000256" key="1">
    <source>
        <dbReference type="SAM" id="MobiDB-lite"/>
    </source>
</evidence>